<feature type="domain" description="NIF system FeS cluster assembly NifU C-terminal" evidence="2">
    <location>
        <begin position="8"/>
        <end position="73"/>
    </location>
</feature>
<dbReference type="AlphaFoldDB" id="A0A419SY81"/>
<dbReference type="OrthoDB" id="9796965at2"/>
<sequence length="95" mass="10369">MDITLNQIESVLDAKVRPSLAAHGGDVIVQGLEDDVLKVRLTGKCSGCPAAHSTNEELISLEICQAFPTIRDIILVEETNPELINMAHKILNHQL</sequence>
<evidence type="ECO:0000313" key="4">
    <source>
        <dbReference type="Proteomes" id="UP000284277"/>
    </source>
</evidence>
<gene>
    <name evidence="3" type="ORF">BET01_06110</name>
</gene>
<comment type="caution">
    <text evidence="3">The sequence shown here is derived from an EMBL/GenBank/DDBJ whole genome shotgun (WGS) entry which is preliminary data.</text>
</comment>
<dbReference type="RefSeq" id="WP_120197690.1">
    <property type="nucleotide sequence ID" value="NZ_MCIA01000031.1"/>
</dbReference>
<comment type="function">
    <text evidence="1">May be involved in the formation or repair of [Fe-S] clusters present in iron-sulfur proteins.</text>
</comment>
<accession>A0A419SY81</accession>
<dbReference type="GO" id="GO:0051536">
    <property type="term" value="F:iron-sulfur cluster binding"/>
    <property type="evidence" value="ECO:0007669"/>
    <property type="project" value="InterPro"/>
</dbReference>
<dbReference type="Proteomes" id="UP000284277">
    <property type="component" value="Unassembled WGS sequence"/>
</dbReference>
<proteinExistence type="predicted"/>
<dbReference type="SUPFAM" id="SSF117916">
    <property type="entry name" value="Fe-S cluster assembly (FSCA) domain-like"/>
    <property type="match status" value="1"/>
</dbReference>
<keyword evidence="4" id="KW-1185">Reference proteome</keyword>
<name>A0A419SY81_9FIRM</name>
<protein>
    <recommendedName>
        <fullName evidence="2">NIF system FeS cluster assembly NifU C-terminal domain-containing protein</fullName>
    </recommendedName>
</protein>
<dbReference type="InterPro" id="IPR034904">
    <property type="entry name" value="FSCA_dom_sf"/>
</dbReference>
<evidence type="ECO:0000256" key="1">
    <source>
        <dbReference type="ARBA" id="ARBA00049958"/>
    </source>
</evidence>
<dbReference type="Gene3D" id="3.30.300.130">
    <property type="entry name" value="Fe-S cluster assembly (FSCA)"/>
    <property type="match status" value="1"/>
</dbReference>
<evidence type="ECO:0000259" key="2">
    <source>
        <dbReference type="Pfam" id="PF01106"/>
    </source>
</evidence>
<dbReference type="InterPro" id="IPR001075">
    <property type="entry name" value="NIF_FeS_clus_asmbl_NifU_C"/>
</dbReference>
<dbReference type="Pfam" id="PF01106">
    <property type="entry name" value="NifU"/>
    <property type="match status" value="1"/>
</dbReference>
<evidence type="ECO:0000313" key="3">
    <source>
        <dbReference type="EMBL" id="RKD30168.1"/>
    </source>
</evidence>
<organism evidence="3 4">
    <name type="scientific">Lacrimispora algidixylanolytica</name>
    <dbReference type="NCBI Taxonomy" id="94868"/>
    <lineage>
        <taxon>Bacteria</taxon>
        <taxon>Bacillati</taxon>
        <taxon>Bacillota</taxon>
        <taxon>Clostridia</taxon>
        <taxon>Lachnospirales</taxon>
        <taxon>Lachnospiraceae</taxon>
        <taxon>Lacrimispora</taxon>
    </lineage>
</organism>
<dbReference type="GO" id="GO:0016226">
    <property type="term" value="P:iron-sulfur cluster assembly"/>
    <property type="evidence" value="ECO:0007669"/>
    <property type="project" value="InterPro"/>
</dbReference>
<dbReference type="EMBL" id="MCIA01000031">
    <property type="protein sequence ID" value="RKD30168.1"/>
    <property type="molecule type" value="Genomic_DNA"/>
</dbReference>
<dbReference type="GO" id="GO:0005506">
    <property type="term" value="F:iron ion binding"/>
    <property type="evidence" value="ECO:0007669"/>
    <property type="project" value="InterPro"/>
</dbReference>
<reference evidence="3 4" key="1">
    <citation type="submission" date="2016-08" db="EMBL/GenBank/DDBJ databases">
        <title>A new outlook on sporulation: Clostridium algidixylanolyticum.</title>
        <authorList>
            <person name="Poppleton D.I."/>
            <person name="Gribaldo S."/>
        </authorList>
    </citation>
    <scope>NUCLEOTIDE SEQUENCE [LARGE SCALE GENOMIC DNA]</scope>
    <source>
        <strain evidence="3 4">SPL73</strain>
    </source>
</reference>